<gene>
    <name evidence="9" type="ORF">VN21_13940</name>
</gene>
<dbReference type="Pfam" id="PF19300">
    <property type="entry name" value="BPD_transp_1_N"/>
    <property type="match status" value="1"/>
</dbReference>
<feature type="transmembrane region" description="Helical" evidence="7">
    <location>
        <begin position="12"/>
        <end position="30"/>
    </location>
</feature>
<keyword evidence="5 7" id="KW-1133">Transmembrane helix</keyword>
<dbReference type="InterPro" id="IPR035906">
    <property type="entry name" value="MetI-like_sf"/>
</dbReference>
<dbReference type="InterPro" id="IPR045621">
    <property type="entry name" value="BPD_transp_1_N"/>
</dbReference>
<dbReference type="PANTHER" id="PTHR43163">
    <property type="entry name" value="DIPEPTIDE TRANSPORT SYSTEM PERMEASE PROTEIN DPPB-RELATED"/>
    <property type="match status" value="1"/>
</dbReference>
<dbReference type="InterPro" id="IPR000515">
    <property type="entry name" value="MetI-like"/>
</dbReference>
<evidence type="ECO:0000256" key="7">
    <source>
        <dbReference type="RuleBase" id="RU363032"/>
    </source>
</evidence>
<evidence type="ECO:0000256" key="5">
    <source>
        <dbReference type="ARBA" id="ARBA00022989"/>
    </source>
</evidence>
<evidence type="ECO:0000256" key="2">
    <source>
        <dbReference type="ARBA" id="ARBA00022448"/>
    </source>
</evidence>
<evidence type="ECO:0000256" key="1">
    <source>
        <dbReference type="ARBA" id="ARBA00004651"/>
    </source>
</evidence>
<dbReference type="GO" id="GO:0055085">
    <property type="term" value="P:transmembrane transport"/>
    <property type="evidence" value="ECO:0007669"/>
    <property type="project" value="InterPro"/>
</dbReference>
<keyword evidence="4 7" id="KW-0812">Transmembrane</keyword>
<evidence type="ECO:0000256" key="3">
    <source>
        <dbReference type="ARBA" id="ARBA00022475"/>
    </source>
</evidence>
<keyword evidence="2 7" id="KW-0813">Transport</keyword>
<dbReference type="Proteomes" id="UP000034407">
    <property type="component" value="Unassembled WGS sequence"/>
</dbReference>
<keyword evidence="3" id="KW-1003">Cell membrane</keyword>
<evidence type="ECO:0000313" key="10">
    <source>
        <dbReference type="Proteomes" id="UP000034407"/>
    </source>
</evidence>
<comment type="similarity">
    <text evidence="7">Belongs to the binding-protein-dependent transport system permease family.</text>
</comment>
<feature type="transmembrane region" description="Helical" evidence="7">
    <location>
        <begin position="237"/>
        <end position="262"/>
    </location>
</feature>
<reference evidence="9 10" key="1">
    <citation type="submission" date="2015-04" db="EMBL/GenBank/DDBJ databases">
        <title>Microcin producing Clostridium sp. JC272T.</title>
        <authorList>
            <person name="Jyothsna T."/>
            <person name="Sasikala C."/>
            <person name="Ramana C."/>
        </authorList>
    </citation>
    <scope>NUCLEOTIDE SEQUENCE [LARGE SCALE GENOMIC DNA]</scope>
    <source>
        <strain evidence="9 10">JC272</strain>
    </source>
</reference>
<accession>A0A0M3DG98</accession>
<feature type="transmembrane region" description="Helical" evidence="7">
    <location>
        <begin position="282"/>
        <end position="308"/>
    </location>
</feature>
<evidence type="ECO:0000256" key="4">
    <source>
        <dbReference type="ARBA" id="ARBA00022692"/>
    </source>
</evidence>
<dbReference type="OrthoDB" id="9773221at2"/>
<name>A0A0M3DG98_9FIRM</name>
<dbReference type="AlphaFoldDB" id="A0A0M3DG98"/>
<evidence type="ECO:0000259" key="8">
    <source>
        <dbReference type="PROSITE" id="PS50928"/>
    </source>
</evidence>
<proteinExistence type="inferred from homology"/>
<dbReference type="PROSITE" id="PS50928">
    <property type="entry name" value="ABC_TM1"/>
    <property type="match status" value="1"/>
</dbReference>
<protein>
    <submittedName>
        <fullName evidence="9">Peptide permease</fullName>
    </submittedName>
</protein>
<sequence length="314" mass="35190">MKEKIIKRLLNMIPMLFFITIISFILMHLAPGDPLQAYISPDMNVEDIERIRESLGLNDPIIVQYFKWLFNTIQGNLGYSMVNSKPVLDLILERLGPTILLSGSALVISIMISIPVGLISGYKKNSIIDKVLNVVSYIGISIPSFWFAMMLIYVFSIKLNIFPSVGMRTIGVDTTLDLINHLILPVTVLSFYNLSVYIRYIRSSTIEQLKQDYVTTQYAYGASTKDILFKHVLKNTLLPVITIFGMSLPSIFTGTFITETIFGWPGMGQLGVNAIFGYDYPVVMGITLFSSAMLIIGNLIADILYAMVDPRIKS</sequence>
<dbReference type="EMBL" id="LBBT01000272">
    <property type="protein sequence ID" value="KKY00474.1"/>
    <property type="molecule type" value="Genomic_DNA"/>
</dbReference>
<feature type="transmembrane region" description="Helical" evidence="7">
    <location>
        <begin position="134"/>
        <end position="158"/>
    </location>
</feature>
<evidence type="ECO:0000313" key="9">
    <source>
        <dbReference type="EMBL" id="KKY00474.1"/>
    </source>
</evidence>
<keyword evidence="10" id="KW-1185">Reference proteome</keyword>
<feature type="transmembrane region" description="Helical" evidence="7">
    <location>
        <begin position="178"/>
        <end position="200"/>
    </location>
</feature>
<dbReference type="RefSeq" id="WP_046823792.1">
    <property type="nucleotide sequence ID" value="NZ_LBBT01000272.1"/>
</dbReference>
<dbReference type="PATRIC" id="fig|1629550.3.peg.2245"/>
<dbReference type="PANTHER" id="PTHR43163:SF6">
    <property type="entry name" value="DIPEPTIDE TRANSPORT SYSTEM PERMEASE PROTEIN DPPB-RELATED"/>
    <property type="match status" value="1"/>
</dbReference>
<dbReference type="Pfam" id="PF00528">
    <property type="entry name" value="BPD_transp_1"/>
    <property type="match status" value="1"/>
</dbReference>
<keyword evidence="6 7" id="KW-0472">Membrane</keyword>
<dbReference type="Gene3D" id="1.10.3720.10">
    <property type="entry name" value="MetI-like"/>
    <property type="match status" value="1"/>
</dbReference>
<feature type="domain" description="ABC transmembrane type-1" evidence="8">
    <location>
        <begin position="95"/>
        <end position="305"/>
    </location>
</feature>
<dbReference type="CDD" id="cd06261">
    <property type="entry name" value="TM_PBP2"/>
    <property type="match status" value="1"/>
</dbReference>
<evidence type="ECO:0000256" key="6">
    <source>
        <dbReference type="ARBA" id="ARBA00023136"/>
    </source>
</evidence>
<comment type="subcellular location">
    <subcellularLocation>
        <location evidence="1 7">Cell membrane</location>
        <topology evidence="1 7">Multi-pass membrane protein</topology>
    </subcellularLocation>
</comment>
<dbReference type="SUPFAM" id="SSF161098">
    <property type="entry name" value="MetI-like"/>
    <property type="match status" value="1"/>
</dbReference>
<feature type="transmembrane region" description="Helical" evidence="7">
    <location>
        <begin position="99"/>
        <end position="122"/>
    </location>
</feature>
<dbReference type="GO" id="GO:0005886">
    <property type="term" value="C:plasma membrane"/>
    <property type="evidence" value="ECO:0007669"/>
    <property type="project" value="UniProtKB-SubCell"/>
</dbReference>
<organism evidence="9 10">
    <name type="scientific">Paraclostridium benzoelyticum</name>
    <dbReference type="NCBI Taxonomy" id="1629550"/>
    <lineage>
        <taxon>Bacteria</taxon>
        <taxon>Bacillati</taxon>
        <taxon>Bacillota</taxon>
        <taxon>Clostridia</taxon>
        <taxon>Peptostreptococcales</taxon>
        <taxon>Peptostreptococcaceae</taxon>
        <taxon>Paraclostridium</taxon>
    </lineage>
</organism>
<comment type="caution">
    <text evidence="9">The sequence shown here is derived from an EMBL/GenBank/DDBJ whole genome shotgun (WGS) entry which is preliminary data.</text>
</comment>